<sequence length="246" mass="27298">MDDLSTPSSILLNMDQSTIPFLQNTDHEPSPSTTSIPNNETNPTRTPPLSSQSTKSHSLARISLYILAAYGILSLLTQTSTLLSPPIDVYRPHSLPPSYNLCTCGPTLSSALSRGCVYDSLAAAWLPPHCRDTSLTTTFEASGPHADGSWPYYLDANGTLPLSVGEIAAMGEKARFWASREWHVAHCLWYWEKYVRMRDTGVVMERRFDGVAHVRHCRRLVMRRGWKGAVLVEVKVVMSSGFEEEG</sequence>
<feature type="compositionally biased region" description="Polar residues" evidence="1">
    <location>
        <begin position="21"/>
        <end position="36"/>
    </location>
</feature>
<dbReference type="Proteomes" id="UP000799770">
    <property type="component" value="Unassembled WGS sequence"/>
</dbReference>
<feature type="compositionally biased region" description="Low complexity" evidence="1">
    <location>
        <begin position="37"/>
        <end position="48"/>
    </location>
</feature>
<evidence type="ECO:0000256" key="1">
    <source>
        <dbReference type="SAM" id="MobiDB-lite"/>
    </source>
</evidence>
<protein>
    <submittedName>
        <fullName evidence="2">Uncharacterized protein</fullName>
    </submittedName>
</protein>
<dbReference type="EMBL" id="ML977351">
    <property type="protein sequence ID" value="KAF2107809.1"/>
    <property type="molecule type" value="Genomic_DNA"/>
</dbReference>
<organism evidence="2 3">
    <name type="scientific">Lophiotrema nucula</name>
    <dbReference type="NCBI Taxonomy" id="690887"/>
    <lineage>
        <taxon>Eukaryota</taxon>
        <taxon>Fungi</taxon>
        <taxon>Dikarya</taxon>
        <taxon>Ascomycota</taxon>
        <taxon>Pezizomycotina</taxon>
        <taxon>Dothideomycetes</taxon>
        <taxon>Pleosporomycetidae</taxon>
        <taxon>Pleosporales</taxon>
        <taxon>Lophiotremataceae</taxon>
        <taxon>Lophiotrema</taxon>
    </lineage>
</organism>
<accession>A0A6A5YKN2</accession>
<dbReference type="AlphaFoldDB" id="A0A6A5YKN2"/>
<evidence type="ECO:0000313" key="2">
    <source>
        <dbReference type="EMBL" id="KAF2107809.1"/>
    </source>
</evidence>
<keyword evidence="3" id="KW-1185">Reference proteome</keyword>
<feature type="region of interest" description="Disordered" evidence="1">
    <location>
        <begin position="21"/>
        <end position="54"/>
    </location>
</feature>
<dbReference type="PANTHER" id="PTHR35896:SF3">
    <property type="entry name" value="MAJOR FACILITATOR SUPERFAMILY TRANSPORTER"/>
    <property type="match status" value="1"/>
</dbReference>
<reference evidence="2" key="1">
    <citation type="journal article" date="2020" name="Stud. Mycol.">
        <title>101 Dothideomycetes genomes: a test case for predicting lifestyles and emergence of pathogens.</title>
        <authorList>
            <person name="Haridas S."/>
            <person name="Albert R."/>
            <person name="Binder M."/>
            <person name="Bloem J."/>
            <person name="Labutti K."/>
            <person name="Salamov A."/>
            <person name="Andreopoulos B."/>
            <person name="Baker S."/>
            <person name="Barry K."/>
            <person name="Bills G."/>
            <person name="Bluhm B."/>
            <person name="Cannon C."/>
            <person name="Castanera R."/>
            <person name="Culley D."/>
            <person name="Daum C."/>
            <person name="Ezra D."/>
            <person name="Gonzalez J."/>
            <person name="Henrissat B."/>
            <person name="Kuo A."/>
            <person name="Liang C."/>
            <person name="Lipzen A."/>
            <person name="Lutzoni F."/>
            <person name="Magnuson J."/>
            <person name="Mondo S."/>
            <person name="Nolan M."/>
            <person name="Ohm R."/>
            <person name="Pangilinan J."/>
            <person name="Park H.-J."/>
            <person name="Ramirez L."/>
            <person name="Alfaro M."/>
            <person name="Sun H."/>
            <person name="Tritt A."/>
            <person name="Yoshinaga Y."/>
            <person name="Zwiers L.-H."/>
            <person name="Turgeon B."/>
            <person name="Goodwin S."/>
            <person name="Spatafora J."/>
            <person name="Crous P."/>
            <person name="Grigoriev I."/>
        </authorList>
    </citation>
    <scope>NUCLEOTIDE SEQUENCE</scope>
    <source>
        <strain evidence="2">CBS 627.86</strain>
    </source>
</reference>
<dbReference type="InterPro" id="IPR053008">
    <property type="entry name" value="Phomopsin_biosynth_assoc"/>
</dbReference>
<evidence type="ECO:0000313" key="3">
    <source>
        <dbReference type="Proteomes" id="UP000799770"/>
    </source>
</evidence>
<dbReference type="PANTHER" id="PTHR35896">
    <property type="entry name" value="IG-LIKE DOMAIN-CONTAINING PROTEIN"/>
    <property type="match status" value="1"/>
</dbReference>
<dbReference type="OrthoDB" id="3501153at2759"/>
<name>A0A6A5YKN2_9PLEO</name>
<gene>
    <name evidence="2" type="ORF">BDV96DRAFT_588217</name>
</gene>
<proteinExistence type="predicted"/>